<dbReference type="VEuPathDB" id="FungiDB:CC1G_06787"/>
<dbReference type="HOGENOM" id="CLU_001570_2_1_1"/>
<dbReference type="GO" id="GO:0004497">
    <property type="term" value="F:monooxygenase activity"/>
    <property type="evidence" value="ECO:0007669"/>
    <property type="project" value="UniProtKB-KW"/>
</dbReference>
<reference evidence="11 12" key="1">
    <citation type="journal article" date="2010" name="Proc. Natl. Acad. Sci. U.S.A.">
        <title>Insights into evolution of multicellular fungi from the assembled chromosomes of the mushroom Coprinopsis cinerea (Coprinus cinereus).</title>
        <authorList>
            <person name="Stajich J.E."/>
            <person name="Wilke S.K."/>
            <person name="Ahren D."/>
            <person name="Au C.H."/>
            <person name="Birren B.W."/>
            <person name="Borodovsky M."/>
            <person name="Burns C."/>
            <person name="Canback B."/>
            <person name="Casselton L.A."/>
            <person name="Cheng C.K."/>
            <person name="Deng J."/>
            <person name="Dietrich F.S."/>
            <person name="Fargo D.C."/>
            <person name="Farman M.L."/>
            <person name="Gathman A.C."/>
            <person name="Goldberg J."/>
            <person name="Guigo R."/>
            <person name="Hoegger P.J."/>
            <person name="Hooker J.B."/>
            <person name="Huggins A."/>
            <person name="James T.Y."/>
            <person name="Kamada T."/>
            <person name="Kilaru S."/>
            <person name="Kodira C."/>
            <person name="Kues U."/>
            <person name="Kupfer D."/>
            <person name="Kwan H.S."/>
            <person name="Lomsadze A."/>
            <person name="Li W."/>
            <person name="Lilly W.W."/>
            <person name="Ma L.J."/>
            <person name="Mackey A.J."/>
            <person name="Manning G."/>
            <person name="Martin F."/>
            <person name="Muraguchi H."/>
            <person name="Natvig D.O."/>
            <person name="Palmerini H."/>
            <person name="Ramesh M.A."/>
            <person name="Rehmeyer C.J."/>
            <person name="Roe B.A."/>
            <person name="Shenoy N."/>
            <person name="Stanke M."/>
            <person name="Ter-Hovhannisyan V."/>
            <person name="Tunlid A."/>
            <person name="Velagapudi R."/>
            <person name="Vision T.J."/>
            <person name="Zeng Q."/>
            <person name="Zolan M.E."/>
            <person name="Pukkila P.J."/>
        </authorList>
    </citation>
    <scope>NUCLEOTIDE SEQUENCE [LARGE SCALE GENOMIC DNA]</scope>
    <source>
        <strain evidence="12">Okayama-7 / 130 / ATCC MYA-4618 / FGSC 9003</strain>
    </source>
</reference>
<evidence type="ECO:0000256" key="5">
    <source>
        <dbReference type="ARBA" id="ARBA00022723"/>
    </source>
</evidence>
<dbReference type="eggNOG" id="KOG0156">
    <property type="taxonomic scope" value="Eukaryota"/>
</dbReference>
<dbReference type="PROSITE" id="PS00086">
    <property type="entry name" value="CYTOCHROME_P450"/>
    <property type="match status" value="1"/>
</dbReference>
<dbReference type="KEGG" id="cci:CC1G_06787"/>
<dbReference type="Pfam" id="PF00067">
    <property type="entry name" value="p450"/>
    <property type="match status" value="1"/>
</dbReference>
<comment type="similarity">
    <text evidence="3 10">Belongs to the cytochrome P450 family.</text>
</comment>
<organism evidence="11 12">
    <name type="scientific">Coprinopsis cinerea (strain Okayama-7 / 130 / ATCC MYA-4618 / FGSC 9003)</name>
    <name type="common">Inky cap fungus</name>
    <name type="synonym">Hormographiella aspergillata</name>
    <dbReference type="NCBI Taxonomy" id="240176"/>
    <lineage>
        <taxon>Eukaryota</taxon>
        <taxon>Fungi</taxon>
        <taxon>Dikarya</taxon>
        <taxon>Basidiomycota</taxon>
        <taxon>Agaricomycotina</taxon>
        <taxon>Agaricomycetes</taxon>
        <taxon>Agaricomycetidae</taxon>
        <taxon>Agaricales</taxon>
        <taxon>Agaricineae</taxon>
        <taxon>Psathyrellaceae</taxon>
        <taxon>Coprinopsis</taxon>
    </lineage>
</organism>
<dbReference type="PANTHER" id="PTHR46300">
    <property type="entry name" value="P450, PUTATIVE (EUROFUNG)-RELATED-RELATED"/>
    <property type="match status" value="1"/>
</dbReference>
<dbReference type="CDD" id="cd11065">
    <property type="entry name" value="CYP64-like"/>
    <property type="match status" value="1"/>
</dbReference>
<evidence type="ECO:0000256" key="7">
    <source>
        <dbReference type="ARBA" id="ARBA00023004"/>
    </source>
</evidence>
<evidence type="ECO:0000256" key="10">
    <source>
        <dbReference type="RuleBase" id="RU000461"/>
    </source>
</evidence>
<keyword evidence="7 9" id="KW-0408">Iron</keyword>
<dbReference type="GO" id="GO:0020037">
    <property type="term" value="F:heme binding"/>
    <property type="evidence" value="ECO:0007669"/>
    <property type="project" value="InterPro"/>
</dbReference>
<sequence length="517" mass="58405">MASVCALLVPAAANLAWGFVSFAILLGLYYRKLKTSLPLPPGPPSSLFRGPTFPSPYPWVSYAKWAEVYGDLIYYKTLGNPVLVLNSREAMTDLLDKRASIYSSRPYRTMVIDMIGLNYLFTSMLYGERWKYFKRADRNVYNAVQTKYVHTMLRELLENPTEFRASVRRTASAVVLGLVYGHEVAEEGDLYVDLAEKVARNVAQAGLYGTYMVDYIPWLKHIPSWFPLASFKRKAKEWRKPVIEMLERPFAVTKSKMLEGKATACLVREELDDLWSGTSTFTEDIIKNTAATAFAAGSDTVVSGALSYFLALANFPEVQKLAQEELDRVLGGRLPTLQDRPDLPLIESICYEVLRWNPVTPLSLSHYASETDEYRGYHIPKGTVILPNVWAVLHDPDLYPDPFTFKADRFVDREANARLGINALPDNVFGFGRRFCPGQHVAFDFIFLVVSSLSSVFDVTKAVDKNGRVVEPVIDYAPLVLSVAFARGPSKPWYKSSKRLSMMVDRFMTSRTLYMTP</sequence>
<dbReference type="EMBL" id="AACS02000001">
    <property type="protein sequence ID" value="EAU93067.2"/>
    <property type="molecule type" value="Genomic_DNA"/>
</dbReference>
<dbReference type="GO" id="GO:0016705">
    <property type="term" value="F:oxidoreductase activity, acting on paired donors, with incorporation or reduction of molecular oxygen"/>
    <property type="evidence" value="ECO:0007669"/>
    <property type="project" value="InterPro"/>
</dbReference>
<dbReference type="InParanoid" id="A8N1M8"/>
<dbReference type="GeneID" id="6005227"/>
<dbReference type="OMA" id="PCIVAHE"/>
<keyword evidence="4 9" id="KW-0349">Heme</keyword>
<dbReference type="InterPro" id="IPR036396">
    <property type="entry name" value="Cyt_P450_sf"/>
</dbReference>
<dbReference type="PANTHER" id="PTHR46300:SF7">
    <property type="entry name" value="P450, PUTATIVE (EUROFUNG)-RELATED"/>
    <property type="match status" value="1"/>
</dbReference>
<name>A8N1M8_COPC7</name>
<accession>A8N1M8</accession>
<protein>
    <submittedName>
        <fullName evidence="11">Cytochrome P450</fullName>
    </submittedName>
</protein>
<keyword evidence="6 10" id="KW-0560">Oxidoreductase</keyword>
<evidence type="ECO:0000256" key="1">
    <source>
        <dbReference type="ARBA" id="ARBA00001971"/>
    </source>
</evidence>
<evidence type="ECO:0000256" key="6">
    <source>
        <dbReference type="ARBA" id="ARBA00023002"/>
    </source>
</evidence>
<dbReference type="AlphaFoldDB" id="A8N1M8"/>
<dbReference type="RefSeq" id="XP_001828801.2">
    <property type="nucleotide sequence ID" value="XM_001828749.2"/>
</dbReference>
<dbReference type="InterPro" id="IPR017972">
    <property type="entry name" value="Cyt_P450_CS"/>
</dbReference>
<dbReference type="OrthoDB" id="2789670at2759"/>
<evidence type="ECO:0000256" key="3">
    <source>
        <dbReference type="ARBA" id="ARBA00010617"/>
    </source>
</evidence>
<dbReference type="Proteomes" id="UP000001861">
    <property type="component" value="Unassembled WGS sequence"/>
</dbReference>
<dbReference type="Gene3D" id="1.10.630.10">
    <property type="entry name" value="Cytochrome P450"/>
    <property type="match status" value="1"/>
</dbReference>
<comment type="cofactor">
    <cofactor evidence="1 9">
        <name>heme</name>
        <dbReference type="ChEBI" id="CHEBI:30413"/>
    </cofactor>
</comment>
<evidence type="ECO:0000256" key="8">
    <source>
        <dbReference type="ARBA" id="ARBA00023033"/>
    </source>
</evidence>
<evidence type="ECO:0000313" key="11">
    <source>
        <dbReference type="EMBL" id="EAU93067.2"/>
    </source>
</evidence>
<comment type="caution">
    <text evidence="11">The sequence shown here is derived from an EMBL/GenBank/DDBJ whole genome shotgun (WGS) entry which is preliminary data.</text>
</comment>
<dbReference type="InterPro" id="IPR050364">
    <property type="entry name" value="Cytochrome_P450_fung"/>
</dbReference>
<dbReference type="SUPFAM" id="SSF48264">
    <property type="entry name" value="Cytochrome P450"/>
    <property type="match status" value="1"/>
</dbReference>
<feature type="binding site" description="axial binding residue" evidence="9">
    <location>
        <position position="436"/>
    </location>
    <ligand>
        <name>heme</name>
        <dbReference type="ChEBI" id="CHEBI:30413"/>
    </ligand>
    <ligandPart>
        <name>Fe</name>
        <dbReference type="ChEBI" id="CHEBI:18248"/>
    </ligandPart>
</feature>
<evidence type="ECO:0000313" key="12">
    <source>
        <dbReference type="Proteomes" id="UP000001861"/>
    </source>
</evidence>
<keyword evidence="12" id="KW-1185">Reference proteome</keyword>
<gene>
    <name evidence="11" type="ORF">CC1G_06787</name>
</gene>
<keyword evidence="8 10" id="KW-0503">Monooxygenase</keyword>
<evidence type="ECO:0000256" key="9">
    <source>
        <dbReference type="PIRSR" id="PIRSR602401-1"/>
    </source>
</evidence>
<dbReference type="PRINTS" id="PR00463">
    <property type="entry name" value="EP450I"/>
</dbReference>
<evidence type="ECO:0000256" key="2">
    <source>
        <dbReference type="ARBA" id="ARBA00005179"/>
    </source>
</evidence>
<keyword evidence="5 9" id="KW-0479">Metal-binding</keyword>
<dbReference type="GO" id="GO:0005506">
    <property type="term" value="F:iron ion binding"/>
    <property type="evidence" value="ECO:0007669"/>
    <property type="project" value="InterPro"/>
</dbReference>
<dbReference type="InterPro" id="IPR001128">
    <property type="entry name" value="Cyt_P450"/>
</dbReference>
<evidence type="ECO:0000256" key="4">
    <source>
        <dbReference type="ARBA" id="ARBA00022617"/>
    </source>
</evidence>
<proteinExistence type="inferred from homology"/>
<dbReference type="InterPro" id="IPR002401">
    <property type="entry name" value="Cyt_P450_E_grp-I"/>
</dbReference>
<comment type="pathway">
    <text evidence="2">Secondary metabolite biosynthesis.</text>
</comment>